<dbReference type="AlphaFoldDB" id="K6V3Q0"/>
<dbReference type="STRING" id="1108045.GORHZ_115_00840"/>
<gene>
    <name evidence="2" type="ORF">GORHZ_115_00840</name>
</gene>
<dbReference type="PANTHER" id="PTHR36840">
    <property type="entry name" value="BLL5714 PROTEIN"/>
    <property type="match status" value="1"/>
</dbReference>
<keyword evidence="1" id="KW-0472">Membrane</keyword>
<feature type="transmembrane region" description="Helical" evidence="1">
    <location>
        <begin position="333"/>
        <end position="354"/>
    </location>
</feature>
<accession>K6V3Q0</accession>
<dbReference type="eggNOG" id="COG4292">
    <property type="taxonomic scope" value="Bacteria"/>
</dbReference>
<feature type="transmembrane region" description="Helical" evidence="1">
    <location>
        <begin position="186"/>
        <end position="207"/>
    </location>
</feature>
<dbReference type="EMBL" id="BAHC01000115">
    <property type="protein sequence ID" value="GAB90728.1"/>
    <property type="molecule type" value="Genomic_DNA"/>
</dbReference>
<feature type="transmembrane region" description="Helical" evidence="1">
    <location>
        <begin position="92"/>
        <end position="113"/>
    </location>
</feature>
<feature type="transmembrane region" description="Helical" evidence="1">
    <location>
        <begin position="382"/>
        <end position="402"/>
    </location>
</feature>
<protein>
    <recommendedName>
        <fullName evidence="4">Low temperature requirement protein A</fullName>
    </recommendedName>
</protein>
<evidence type="ECO:0000313" key="2">
    <source>
        <dbReference type="EMBL" id="GAB90728.1"/>
    </source>
</evidence>
<name>K6V3Q0_9ACTN</name>
<evidence type="ECO:0000313" key="3">
    <source>
        <dbReference type="Proteomes" id="UP000008363"/>
    </source>
</evidence>
<organism evidence="2 3">
    <name type="scientific">Gordonia rhizosphera NBRC 16068</name>
    <dbReference type="NCBI Taxonomy" id="1108045"/>
    <lineage>
        <taxon>Bacteria</taxon>
        <taxon>Bacillati</taxon>
        <taxon>Actinomycetota</taxon>
        <taxon>Actinomycetes</taxon>
        <taxon>Mycobacteriales</taxon>
        <taxon>Gordoniaceae</taxon>
        <taxon>Gordonia</taxon>
    </lineage>
</organism>
<proteinExistence type="predicted"/>
<feature type="transmembrane region" description="Helical" evidence="1">
    <location>
        <begin position="125"/>
        <end position="146"/>
    </location>
</feature>
<keyword evidence="3" id="KW-1185">Reference proteome</keyword>
<feature type="transmembrane region" description="Helical" evidence="1">
    <location>
        <begin position="227"/>
        <end position="249"/>
    </location>
</feature>
<reference evidence="2 3" key="1">
    <citation type="submission" date="2012-08" db="EMBL/GenBank/DDBJ databases">
        <title>Whole genome shotgun sequence of Gordonia rhizosphera NBRC 16068.</title>
        <authorList>
            <person name="Takarada H."/>
            <person name="Isaki S."/>
            <person name="Hosoyama A."/>
            <person name="Tsuchikane K."/>
            <person name="Katsumata H."/>
            <person name="Baba S."/>
            <person name="Ohji S."/>
            <person name="Yamazaki S."/>
            <person name="Fujita N."/>
        </authorList>
    </citation>
    <scope>NUCLEOTIDE SEQUENCE [LARGE SCALE GENOMIC DNA]</scope>
    <source>
        <strain evidence="2 3">NBRC 16068</strain>
    </source>
</reference>
<keyword evidence="1" id="KW-0812">Transmembrane</keyword>
<evidence type="ECO:0008006" key="4">
    <source>
        <dbReference type="Google" id="ProtNLM"/>
    </source>
</evidence>
<evidence type="ECO:0000256" key="1">
    <source>
        <dbReference type="SAM" id="Phobius"/>
    </source>
</evidence>
<dbReference type="InterPro" id="IPR010640">
    <property type="entry name" value="Low_temperature_requirement_A"/>
</dbReference>
<feature type="transmembrane region" description="Helical" evidence="1">
    <location>
        <begin position="256"/>
        <end position="277"/>
    </location>
</feature>
<feature type="transmembrane region" description="Helical" evidence="1">
    <location>
        <begin position="62"/>
        <end position="80"/>
    </location>
</feature>
<dbReference type="Pfam" id="PF06772">
    <property type="entry name" value="LtrA"/>
    <property type="match status" value="1"/>
</dbReference>
<sequence>MMTPGLQYYRHGLRRMTGRDIDERHRGASVLELFFDLTFVLAFAVAGSQLAHGIADDHTGSATTAFAIAMLAILWAWTSYTWFASAFDNDDWLFRVLTLVQMAGVIILAIGIPDMFASIEEGEQFTGGVMVAGYVVMRIAVVGQWLRVAADDPDHRVLALANAITVAIAQCGWVAFILLPLSLRAALVFIVIFWVIDLAGPVTAEGVGARRGAGGTPWHPHHIAERYGLMAIISIGETVTGTLAAADVIAEQRGWAIDSIVVIGAGILTSFALWWIYFLLPSGPVLAVNRGKVIPWAYGHIVLFAAIAAVGAGLHVIGYVFDEHYHLSTLTAILSISIPVLIFMAGVWAIHTWLVGSASRNPAHAVAFGAPVVAPILAEVGWPLWACLLVVLASPVSIIVSYELGEWRSLARQLDTALDASDDG</sequence>
<feature type="transmembrane region" description="Helical" evidence="1">
    <location>
        <begin position="297"/>
        <end position="321"/>
    </location>
</feature>
<dbReference type="Proteomes" id="UP000008363">
    <property type="component" value="Unassembled WGS sequence"/>
</dbReference>
<comment type="caution">
    <text evidence="2">The sequence shown here is derived from an EMBL/GenBank/DDBJ whole genome shotgun (WGS) entry which is preliminary data.</text>
</comment>
<feature type="transmembrane region" description="Helical" evidence="1">
    <location>
        <begin position="158"/>
        <end position="179"/>
    </location>
</feature>
<keyword evidence="1" id="KW-1133">Transmembrane helix</keyword>
<feature type="transmembrane region" description="Helical" evidence="1">
    <location>
        <begin position="33"/>
        <end position="55"/>
    </location>
</feature>
<dbReference type="PANTHER" id="PTHR36840:SF1">
    <property type="entry name" value="BLL5714 PROTEIN"/>
    <property type="match status" value="1"/>
</dbReference>